<comment type="caution">
    <text evidence="2">The sequence shown here is derived from an EMBL/GenBank/DDBJ whole genome shotgun (WGS) entry which is preliminary data.</text>
</comment>
<dbReference type="EMBL" id="RXOC01000004">
    <property type="protein sequence ID" value="RXF70726.1"/>
    <property type="molecule type" value="Genomic_DNA"/>
</dbReference>
<reference evidence="2 3" key="1">
    <citation type="submission" date="2018-12" db="EMBL/GenBank/DDBJ databases">
        <title>The Draft Genome Sequence of the Soil Bacterium Pedobacter tournemirensis R1.</title>
        <authorList>
            <person name="He J."/>
        </authorList>
    </citation>
    <scope>NUCLEOTIDE SEQUENCE [LARGE SCALE GENOMIC DNA]</scope>
    <source>
        <strain evidence="2 3">R1</strain>
    </source>
</reference>
<dbReference type="NCBIfam" id="NF005559">
    <property type="entry name" value="PRK07231.1"/>
    <property type="match status" value="1"/>
</dbReference>
<dbReference type="PANTHER" id="PTHR42760:SF132">
    <property type="entry name" value="SHORT-CHAIN DEHYDROGENASE_REDUCTASE FAMILY PROTEIN"/>
    <property type="match status" value="1"/>
</dbReference>
<comment type="similarity">
    <text evidence="1">Belongs to the short-chain dehydrogenases/reductases (SDR) family.</text>
</comment>
<evidence type="ECO:0000313" key="2">
    <source>
        <dbReference type="EMBL" id="RXF70726.1"/>
    </source>
</evidence>
<dbReference type="InterPro" id="IPR036291">
    <property type="entry name" value="NAD(P)-bd_dom_sf"/>
</dbReference>
<dbReference type="PRINTS" id="PR00081">
    <property type="entry name" value="GDHRDH"/>
</dbReference>
<dbReference type="InterPro" id="IPR002347">
    <property type="entry name" value="SDR_fam"/>
</dbReference>
<dbReference type="Proteomes" id="UP000290848">
    <property type="component" value="Unassembled WGS sequence"/>
</dbReference>
<proteinExistence type="inferred from homology"/>
<dbReference type="PANTHER" id="PTHR42760">
    <property type="entry name" value="SHORT-CHAIN DEHYDROGENASES/REDUCTASES FAMILY MEMBER"/>
    <property type="match status" value="1"/>
</dbReference>
<name>A0A4Q0MD43_9SPHI</name>
<dbReference type="InterPro" id="IPR020904">
    <property type="entry name" value="Sc_DH/Rdtase_CS"/>
</dbReference>
<dbReference type="GO" id="GO:0016616">
    <property type="term" value="F:oxidoreductase activity, acting on the CH-OH group of donors, NAD or NADP as acceptor"/>
    <property type="evidence" value="ECO:0007669"/>
    <property type="project" value="TreeGrafter"/>
</dbReference>
<dbReference type="SUPFAM" id="SSF51735">
    <property type="entry name" value="NAD(P)-binding Rossmann-fold domains"/>
    <property type="match status" value="1"/>
</dbReference>
<dbReference type="Pfam" id="PF13561">
    <property type="entry name" value="adh_short_C2"/>
    <property type="match status" value="1"/>
</dbReference>
<gene>
    <name evidence="2" type="ORF">EKH83_08800</name>
</gene>
<evidence type="ECO:0000313" key="3">
    <source>
        <dbReference type="Proteomes" id="UP000290848"/>
    </source>
</evidence>
<dbReference type="PRINTS" id="PR00080">
    <property type="entry name" value="SDRFAMILY"/>
</dbReference>
<protein>
    <submittedName>
        <fullName evidence="2">SDR family oxidoreductase</fullName>
    </submittedName>
</protein>
<dbReference type="RefSeq" id="WP_128769031.1">
    <property type="nucleotide sequence ID" value="NZ_RXOC01000004.1"/>
</dbReference>
<evidence type="ECO:0000256" key="1">
    <source>
        <dbReference type="ARBA" id="ARBA00006484"/>
    </source>
</evidence>
<dbReference type="PROSITE" id="PS00061">
    <property type="entry name" value="ADH_SHORT"/>
    <property type="match status" value="1"/>
</dbReference>
<sequence>MKKLIGKVAFITGADSGIGKATAIEFASEGASVVICYHSDRNGAEETLSVVKRHEQKGIVVKLDVSDEQEVERALDEAIAELGALDILVNNAGVNGSGIKVADMDTEVFDKTIRTNLYGTFFCSRKFIRYLKQSSRRGKIINVSSVHEEIVAPGNADYNASKAGIRNLMRTLSLELAEDGINVNNIAPGMILTPMNQEAMDDPKARHEQTENIPMKRAGQPEEIAKLAVFLASSDSDYVTGSTYFMDGGLSLNIGQGA</sequence>
<accession>A0A4Q0MD43</accession>
<dbReference type="Gene3D" id="3.40.50.720">
    <property type="entry name" value="NAD(P)-binding Rossmann-like Domain"/>
    <property type="match status" value="1"/>
</dbReference>
<organism evidence="2 3">
    <name type="scientific">Arcticibacter tournemirensis</name>
    <dbReference type="NCBI Taxonomy" id="699437"/>
    <lineage>
        <taxon>Bacteria</taxon>
        <taxon>Pseudomonadati</taxon>
        <taxon>Bacteroidota</taxon>
        <taxon>Sphingobacteriia</taxon>
        <taxon>Sphingobacteriales</taxon>
        <taxon>Sphingobacteriaceae</taxon>
        <taxon>Arcticibacter</taxon>
    </lineage>
</organism>
<dbReference type="AlphaFoldDB" id="A0A4Q0MD43"/>
<dbReference type="FunFam" id="3.40.50.720:FF:000084">
    <property type="entry name" value="Short-chain dehydrogenase reductase"/>
    <property type="match status" value="1"/>
</dbReference>